<evidence type="ECO:0000256" key="12">
    <source>
        <dbReference type="ARBA" id="ARBA00033413"/>
    </source>
</evidence>
<dbReference type="STRING" id="1798183.GA0061080_101135"/>
<keyword evidence="5" id="KW-0808">Transferase</keyword>
<evidence type="ECO:0000256" key="10">
    <source>
        <dbReference type="ARBA" id="ARBA00029409"/>
    </source>
</evidence>
<evidence type="ECO:0000256" key="7">
    <source>
        <dbReference type="ARBA" id="ARBA00022777"/>
    </source>
</evidence>
<organism evidence="14 15">
    <name type="scientific">Gilliamella intestini</name>
    <dbReference type="NCBI Taxonomy" id="1798183"/>
    <lineage>
        <taxon>Bacteria</taxon>
        <taxon>Pseudomonadati</taxon>
        <taxon>Pseudomonadota</taxon>
        <taxon>Gammaproteobacteria</taxon>
        <taxon>Orbales</taxon>
        <taxon>Orbaceae</taxon>
        <taxon>Gilliamella</taxon>
    </lineage>
</organism>
<comment type="function">
    <text evidence="10">Catalyzes the transfer of pyrophosphate from adenosine triphosphate (ATP) to 6-hydroxymethyl-7,8-dihydropterin, an enzymatic step in folate biosynthesis pathway.</text>
</comment>
<dbReference type="GO" id="GO:0005524">
    <property type="term" value="F:ATP binding"/>
    <property type="evidence" value="ECO:0007669"/>
    <property type="project" value="UniProtKB-KW"/>
</dbReference>
<keyword evidence="7 14" id="KW-0418">Kinase</keyword>
<dbReference type="AlphaFoldDB" id="A0A1C4AJ02"/>
<dbReference type="GO" id="GO:0003848">
    <property type="term" value="F:2-amino-4-hydroxy-6-hydroxymethyldihydropteridine diphosphokinase activity"/>
    <property type="evidence" value="ECO:0007669"/>
    <property type="project" value="UniProtKB-EC"/>
</dbReference>
<dbReference type="RefSeq" id="WP_091121760.1">
    <property type="nucleotide sequence ID" value="NZ_FMBA01000011.1"/>
</dbReference>
<evidence type="ECO:0000256" key="11">
    <source>
        <dbReference type="ARBA" id="ARBA00029766"/>
    </source>
</evidence>
<protein>
    <recommendedName>
        <fullName evidence="4">2-amino-4-hydroxy-6-hydroxymethyldihydropteridine pyrophosphokinase</fullName>
        <ecNumber evidence="3">2.7.6.3</ecNumber>
    </recommendedName>
    <alternativeName>
        <fullName evidence="11">6-hydroxymethyl-7,8-dihydropterin pyrophosphokinase</fullName>
    </alternativeName>
    <alternativeName>
        <fullName evidence="12">7,8-dihydro-6-hydroxymethylpterin-pyrophosphokinase</fullName>
    </alternativeName>
</protein>
<keyword evidence="8" id="KW-0067">ATP-binding</keyword>
<dbReference type="PANTHER" id="PTHR43071">
    <property type="entry name" value="2-AMINO-4-HYDROXY-6-HYDROXYMETHYLDIHYDROPTERIDINE PYROPHOSPHOKINASE"/>
    <property type="match status" value="1"/>
</dbReference>
<evidence type="ECO:0000259" key="13">
    <source>
        <dbReference type="PROSITE" id="PS00794"/>
    </source>
</evidence>
<dbReference type="GO" id="GO:0046654">
    <property type="term" value="P:tetrahydrofolate biosynthetic process"/>
    <property type="evidence" value="ECO:0007669"/>
    <property type="project" value="UniProtKB-UniPathway"/>
</dbReference>
<evidence type="ECO:0000256" key="6">
    <source>
        <dbReference type="ARBA" id="ARBA00022741"/>
    </source>
</evidence>
<gene>
    <name evidence="14" type="ORF">GA0061080_101135</name>
</gene>
<evidence type="ECO:0000256" key="3">
    <source>
        <dbReference type="ARBA" id="ARBA00013253"/>
    </source>
</evidence>
<evidence type="ECO:0000256" key="2">
    <source>
        <dbReference type="ARBA" id="ARBA00005810"/>
    </source>
</evidence>
<evidence type="ECO:0000313" key="15">
    <source>
        <dbReference type="Proteomes" id="UP000199698"/>
    </source>
</evidence>
<keyword evidence="6" id="KW-0547">Nucleotide-binding</keyword>
<proteinExistence type="inferred from homology"/>
<comment type="similarity">
    <text evidence="2">Belongs to the HPPK family.</text>
</comment>
<dbReference type="InterPro" id="IPR000550">
    <property type="entry name" value="Hppk"/>
</dbReference>
<dbReference type="NCBIfam" id="TIGR01498">
    <property type="entry name" value="folK"/>
    <property type="match status" value="1"/>
</dbReference>
<name>A0A1C4AJ02_9GAMM</name>
<feature type="domain" description="7,8-dihydro-6-hydroxymethylpterin-pyrophosphokinase" evidence="13">
    <location>
        <begin position="89"/>
        <end position="100"/>
    </location>
</feature>
<dbReference type="Pfam" id="PF01288">
    <property type="entry name" value="HPPK"/>
    <property type="match status" value="1"/>
</dbReference>
<dbReference type="PROSITE" id="PS00794">
    <property type="entry name" value="HPPK"/>
    <property type="match status" value="1"/>
</dbReference>
<dbReference type="EMBL" id="FMBA01000011">
    <property type="protein sequence ID" value="SCB94457.1"/>
    <property type="molecule type" value="Genomic_DNA"/>
</dbReference>
<dbReference type="Proteomes" id="UP000199698">
    <property type="component" value="Unassembled WGS sequence"/>
</dbReference>
<dbReference type="UniPathway" id="UPA00077">
    <property type="reaction ID" value="UER00155"/>
</dbReference>
<dbReference type="CDD" id="cd00483">
    <property type="entry name" value="HPPK"/>
    <property type="match status" value="1"/>
</dbReference>
<evidence type="ECO:0000313" key="14">
    <source>
        <dbReference type="EMBL" id="SCB94457.1"/>
    </source>
</evidence>
<evidence type="ECO:0000256" key="4">
    <source>
        <dbReference type="ARBA" id="ARBA00016218"/>
    </source>
</evidence>
<dbReference type="EC" id="2.7.6.3" evidence="3"/>
<dbReference type="PANTHER" id="PTHR43071:SF1">
    <property type="entry name" value="2-AMINO-4-HYDROXY-6-HYDROXYMETHYLDIHYDROPTERIDINE PYROPHOSPHOKINASE"/>
    <property type="match status" value="1"/>
</dbReference>
<dbReference type="InterPro" id="IPR035907">
    <property type="entry name" value="Hppk_sf"/>
</dbReference>
<reference evidence="15" key="1">
    <citation type="submission" date="2016-08" db="EMBL/GenBank/DDBJ databases">
        <authorList>
            <person name="Varghese N."/>
            <person name="Submissions Spin"/>
        </authorList>
    </citation>
    <scope>NUCLEOTIDE SEQUENCE [LARGE SCALE GENOMIC DNA]</scope>
    <source>
        <strain evidence="15">R-53144</strain>
    </source>
</reference>
<evidence type="ECO:0000256" key="1">
    <source>
        <dbReference type="ARBA" id="ARBA00005051"/>
    </source>
</evidence>
<dbReference type="GO" id="GO:0016301">
    <property type="term" value="F:kinase activity"/>
    <property type="evidence" value="ECO:0007669"/>
    <property type="project" value="UniProtKB-KW"/>
</dbReference>
<comment type="pathway">
    <text evidence="1">Cofactor biosynthesis; tetrahydrofolate biosynthesis; 2-amino-4-hydroxy-6-hydroxymethyl-7,8-dihydropteridine diphosphate from 7,8-dihydroneopterin triphosphate: step 4/4.</text>
</comment>
<evidence type="ECO:0000256" key="5">
    <source>
        <dbReference type="ARBA" id="ARBA00022679"/>
    </source>
</evidence>
<sequence length="161" mass="18375">MSICYIALGSNLEDPLAQANCAITALKQLPNTTCLEVSPFYRSKPLGPQDQNDYLNAVVKITTTLSPIELLEALQAIEKAQGRVRKENRWGARTLDLDILLYDDLVIESERLTIPHYHMKNREFVLYPLFDISPELILPDNDKLYDLVTKCPKNGLEKWDK</sequence>
<accession>A0A1C4AJ02</accession>
<dbReference type="OrthoDB" id="9808041at2"/>
<evidence type="ECO:0000256" key="8">
    <source>
        <dbReference type="ARBA" id="ARBA00022840"/>
    </source>
</evidence>
<evidence type="ECO:0000256" key="9">
    <source>
        <dbReference type="ARBA" id="ARBA00022909"/>
    </source>
</evidence>
<dbReference type="Gene3D" id="3.30.70.560">
    <property type="entry name" value="7,8-Dihydro-6-hydroxymethylpterin-pyrophosphokinase HPPK"/>
    <property type="match status" value="1"/>
</dbReference>
<dbReference type="SUPFAM" id="SSF55083">
    <property type="entry name" value="6-hydroxymethyl-7,8-dihydropterin pyrophosphokinase, HPPK"/>
    <property type="match status" value="1"/>
</dbReference>
<keyword evidence="9" id="KW-0289">Folate biosynthesis</keyword>
<keyword evidence="15" id="KW-1185">Reference proteome</keyword>
<dbReference type="GO" id="GO:0046656">
    <property type="term" value="P:folic acid biosynthetic process"/>
    <property type="evidence" value="ECO:0007669"/>
    <property type="project" value="UniProtKB-KW"/>
</dbReference>